<dbReference type="Gene3D" id="1.10.1740.10">
    <property type="match status" value="1"/>
</dbReference>
<comment type="caution">
    <text evidence="7">The sequence shown here is derived from an EMBL/GenBank/DDBJ whole genome shotgun (WGS) entry which is preliminary data.</text>
</comment>
<reference evidence="7 8" key="1">
    <citation type="submission" date="2018-04" db="EMBL/GenBank/DDBJ databases">
        <title>Chitinophaga fuyangensis sp. nov., isolated from soil in a chemical factory.</title>
        <authorList>
            <person name="Chen K."/>
        </authorList>
    </citation>
    <scope>NUCLEOTIDE SEQUENCE [LARGE SCALE GENOMIC DNA]</scope>
    <source>
        <strain evidence="7 8">LY-1</strain>
    </source>
</reference>
<dbReference type="Gene3D" id="1.10.10.10">
    <property type="entry name" value="Winged helix-like DNA-binding domain superfamily/Winged helix DNA-binding domain"/>
    <property type="match status" value="1"/>
</dbReference>
<comment type="similarity">
    <text evidence="1">Belongs to the sigma-70 factor family. ECF subfamily.</text>
</comment>
<dbReference type="GO" id="GO:0003677">
    <property type="term" value="F:DNA binding"/>
    <property type="evidence" value="ECO:0007669"/>
    <property type="project" value="InterPro"/>
</dbReference>
<dbReference type="NCBIfam" id="TIGR02937">
    <property type="entry name" value="sigma70-ECF"/>
    <property type="match status" value="1"/>
</dbReference>
<sequence length="210" mass="25111">MPMENNLQDMLRPGANLRVVESEATLWERFQQGDREAFALLYRQHVDDLYHYGMHFCTDGERVKDCLQDLFQDLWQSREHLSTQIRNIRYYLLSSLRRRLLRSLHRDRNWFTRPDLESFEIEWALPREHQLISDETAAAQVQQLRQALTSLTRRQREAIYLRFYQDLSYEEVSALMAMKTDSVYNTVSKAIAALKKAMVLPLFLMLLHQR</sequence>
<dbReference type="InterPro" id="IPR036388">
    <property type="entry name" value="WH-like_DNA-bd_sf"/>
</dbReference>
<dbReference type="Proteomes" id="UP000244450">
    <property type="component" value="Unassembled WGS sequence"/>
</dbReference>
<keyword evidence="2" id="KW-0805">Transcription regulation</keyword>
<dbReference type="Pfam" id="PF08281">
    <property type="entry name" value="Sigma70_r4_2"/>
    <property type="match status" value="1"/>
</dbReference>
<name>A0A2T7BHC5_9BACT</name>
<evidence type="ECO:0000256" key="4">
    <source>
        <dbReference type="ARBA" id="ARBA00023163"/>
    </source>
</evidence>
<dbReference type="OrthoDB" id="9150024at2"/>
<evidence type="ECO:0000259" key="6">
    <source>
        <dbReference type="Pfam" id="PF08281"/>
    </source>
</evidence>
<dbReference type="PANTHER" id="PTHR43133:SF46">
    <property type="entry name" value="RNA POLYMERASE SIGMA-70 FACTOR ECF SUBFAMILY"/>
    <property type="match status" value="1"/>
</dbReference>
<protein>
    <submittedName>
        <fullName evidence="7">RNA polymerase subunit sigma</fullName>
    </submittedName>
</protein>
<evidence type="ECO:0000256" key="1">
    <source>
        <dbReference type="ARBA" id="ARBA00010641"/>
    </source>
</evidence>
<feature type="domain" description="RNA polymerase sigma factor 70 region 4 type 2" evidence="6">
    <location>
        <begin position="142"/>
        <end position="194"/>
    </location>
</feature>
<keyword evidence="3" id="KW-0731">Sigma factor</keyword>
<dbReference type="SUPFAM" id="SSF88946">
    <property type="entry name" value="Sigma2 domain of RNA polymerase sigma factors"/>
    <property type="match status" value="1"/>
</dbReference>
<gene>
    <name evidence="7" type="ORF">DCC81_15535</name>
</gene>
<dbReference type="InterPro" id="IPR013324">
    <property type="entry name" value="RNA_pol_sigma_r3/r4-like"/>
</dbReference>
<dbReference type="InterPro" id="IPR039425">
    <property type="entry name" value="RNA_pol_sigma-70-like"/>
</dbReference>
<dbReference type="InterPro" id="IPR014284">
    <property type="entry name" value="RNA_pol_sigma-70_dom"/>
</dbReference>
<accession>A0A2T7BHC5</accession>
<dbReference type="PANTHER" id="PTHR43133">
    <property type="entry name" value="RNA POLYMERASE ECF-TYPE SIGMA FACTO"/>
    <property type="match status" value="1"/>
</dbReference>
<dbReference type="GO" id="GO:0006352">
    <property type="term" value="P:DNA-templated transcription initiation"/>
    <property type="evidence" value="ECO:0007669"/>
    <property type="project" value="InterPro"/>
</dbReference>
<dbReference type="AlphaFoldDB" id="A0A2T7BHC5"/>
<dbReference type="EMBL" id="QCYK01000002">
    <property type="protein sequence ID" value="PUZ25680.1"/>
    <property type="molecule type" value="Genomic_DNA"/>
</dbReference>
<evidence type="ECO:0000259" key="5">
    <source>
        <dbReference type="Pfam" id="PF04542"/>
    </source>
</evidence>
<evidence type="ECO:0000256" key="2">
    <source>
        <dbReference type="ARBA" id="ARBA00023015"/>
    </source>
</evidence>
<keyword evidence="8" id="KW-1185">Reference proteome</keyword>
<dbReference type="SUPFAM" id="SSF88659">
    <property type="entry name" value="Sigma3 and sigma4 domains of RNA polymerase sigma factors"/>
    <property type="match status" value="1"/>
</dbReference>
<dbReference type="CDD" id="cd06171">
    <property type="entry name" value="Sigma70_r4"/>
    <property type="match status" value="1"/>
</dbReference>
<evidence type="ECO:0000313" key="8">
    <source>
        <dbReference type="Proteomes" id="UP000244450"/>
    </source>
</evidence>
<evidence type="ECO:0000256" key="3">
    <source>
        <dbReference type="ARBA" id="ARBA00023082"/>
    </source>
</evidence>
<keyword evidence="4" id="KW-0804">Transcription</keyword>
<dbReference type="InterPro" id="IPR013325">
    <property type="entry name" value="RNA_pol_sigma_r2"/>
</dbReference>
<dbReference type="Pfam" id="PF04542">
    <property type="entry name" value="Sigma70_r2"/>
    <property type="match status" value="1"/>
</dbReference>
<dbReference type="InterPro" id="IPR013249">
    <property type="entry name" value="RNA_pol_sigma70_r4_t2"/>
</dbReference>
<dbReference type="GO" id="GO:0016987">
    <property type="term" value="F:sigma factor activity"/>
    <property type="evidence" value="ECO:0007669"/>
    <property type="project" value="UniProtKB-KW"/>
</dbReference>
<dbReference type="InterPro" id="IPR007627">
    <property type="entry name" value="RNA_pol_sigma70_r2"/>
</dbReference>
<organism evidence="7 8">
    <name type="scientific">Chitinophaga parva</name>
    <dbReference type="NCBI Taxonomy" id="2169414"/>
    <lineage>
        <taxon>Bacteria</taxon>
        <taxon>Pseudomonadati</taxon>
        <taxon>Bacteroidota</taxon>
        <taxon>Chitinophagia</taxon>
        <taxon>Chitinophagales</taxon>
        <taxon>Chitinophagaceae</taxon>
        <taxon>Chitinophaga</taxon>
    </lineage>
</organism>
<feature type="domain" description="RNA polymerase sigma-70 region 2" evidence="5">
    <location>
        <begin position="41"/>
        <end position="107"/>
    </location>
</feature>
<evidence type="ECO:0000313" key="7">
    <source>
        <dbReference type="EMBL" id="PUZ25680.1"/>
    </source>
</evidence>
<proteinExistence type="inferred from homology"/>